<dbReference type="Pfam" id="PF00561">
    <property type="entry name" value="Abhydrolase_1"/>
    <property type="match status" value="1"/>
</dbReference>
<dbReference type="PRINTS" id="PR00111">
    <property type="entry name" value="ABHYDROLASE"/>
</dbReference>
<evidence type="ECO:0000313" key="3">
    <source>
        <dbReference type="Proteomes" id="UP000199417"/>
    </source>
</evidence>
<dbReference type="Proteomes" id="UP000199417">
    <property type="component" value="Unassembled WGS sequence"/>
</dbReference>
<dbReference type="RefSeq" id="WP_072847356.1">
    <property type="nucleotide sequence ID" value="NZ_FNAB01000026.1"/>
</dbReference>
<evidence type="ECO:0000313" key="2">
    <source>
        <dbReference type="EMBL" id="SDE66289.1"/>
    </source>
</evidence>
<dbReference type="STRING" id="168276.SAMN05444580_12624"/>
<protein>
    <submittedName>
        <fullName evidence="2">Pimeloyl-ACP methyl ester carboxylesterase</fullName>
    </submittedName>
</protein>
<dbReference type="InterPro" id="IPR000073">
    <property type="entry name" value="AB_hydrolase_1"/>
</dbReference>
<dbReference type="EMBL" id="FNAB01000026">
    <property type="protein sequence ID" value="SDE66289.1"/>
    <property type="molecule type" value="Genomic_DNA"/>
</dbReference>
<dbReference type="PANTHER" id="PTHR43798:SF5">
    <property type="entry name" value="MONOACYLGLYCEROL LIPASE ABHD6"/>
    <property type="match status" value="1"/>
</dbReference>
<organism evidence="2 3">
    <name type="scientific">Rhodococcus tukisamuensis</name>
    <dbReference type="NCBI Taxonomy" id="168276"/>
    <lineage>
        <taxon>Bacteria</taxon>
        <taxon>Bacillati</taxon>
        <taxon>Actinomycetota</taxon>
        <taxon>Actinomycetes</taxon>
        <taxon>Mycobacteriales</taxon>
        <taxon>Nocardiaceae</taxon>
        <taxon>Rhodococcus</taxon>
    </lineage>
</organism>
<dbReference type="InterPro" id="IPR050266">
    <property type="entry name" value="AB_hydrolase_sf"/>
</dbReference>
<proteinExistence type="predicted"/>
<keyword evidence="3" id="KW-1185">Reference proteome</keyword>
<evidence type="ECO:0000259" key="1">
    <source>
        <dbReference type="Pfam" id="PF00561"/>
    </source>
</evidence>
<name>A0A1G7ERN0_9NOCA</name>
<feature type="domain" description="AB hydrolase-1" evidence="1">
    <location>
        <begin position="25"/>
        <end position="261"/>
    </location>
</feature>
<dbReference type="PANTHER" id="PTHR43798">
    <property type="entry name" value="MONOACYLGLYCEROL LIPASE"/>
    <property type="match status" value="1"/>
</dbReference>
<dbReference type="GO" id="GO:0046464">
    <property type="term" value="P:acylglycerol catabolic process"/>
    <property type="evidence" value="ECO:0007669"/>
    <property type="project" value="TreeGrafter"/>
</dbReference>
<sequence>MTSENLVMVDGAATRYLWAGAPGRPTVVFLHDGAWGASADVTWADMIPLAAADYHVIAPDMLGFGGTSKTVSLDTSPFAFRTSHLFRLLEELGIETPVHLVGNSFGGSIALRALTDPTFADRIASVTTINGTGGPWKTEAMAQLGSFDGTADDARRIVGLLCDDFDGFDQQVALRHKWATQPGHYQCMFAPHIPVPEAAQVARPEDPYPSNLTGVTTPILLIEGQHDLLVESGWAGRIAEFVPHATIATMPAKHAPNITHPAQTWQILSGFLAESDISRTVAASASN</sequence>
<gene>
    <name evidence="2" type="ORF">SAMN05444580_12624</name>
</gene>
<reference evidence="2 3" key="1">
    <citation type="submission" date="2016-10" db="EMBL/GenBank/DDBJ databases">
        <authorList>
            <person name="de Groot N.N."/>
        </authorList>
    </citation>
    <scope>NUCLEOTIDE SEQUENCE [LARGE SCALE GENOMIC DNA]</scope>
    <source>
        <strain evidence="2 3">JCM 11308</strain>
    </source>
</reference>
<dbReference type="GO" id="GO:0016020">
    <property type="term" value="C:membrane"/>
    <property type="evidence" value="ECO:0007669"/>
    <property type="project" value="TreeGrafter"/>
</dbReference>
<accession>A0A1G7ERN0</accession>
<dbReference type="SUPFAM" id="SSF53474">
    <property type="entry name" value="alpha/beta-Hydrolases"/>
    <property type="match status" value="1"/>
</dbReference>
<dbReference type="GO" id="GO:0047372">
    <property type="term" value="F:monoacylglycerol lipase activity"/>
    <property type="evidence" value="ECO:0007669"/>
    <property type="project" value="TreeGrafter"/>
</dbReference>
<dbReference type="AlphaFoldDB" id="A0A1G7ERN0"/>
<dbReference type="Gene3D" id="3.40.50.1820">
    <property type="entry name" value="alpha/beta hydrolase"/>
    <property type="match status" value="1"/>
</dbReference>
<dbReference type="InterPro" id="IPR029058">
    <property type="entry name" value="AB_hydrolase_fold"/>
</dbReference>